<keyword evidence="1" id="KW-0812">Transmembrane</keyword>
<proteinExistence type="predicted"/>
<accession>A0ABX2YBW8</accession>
<comment type="caution">
    <text evidence="2">The sequence shown here is derived from an EMBL/GenBank/DDBJ whole genome shotgun (WGS) entry which is preliminary data.</text>
</comment>
<keyword evidence="1" id="KW-0472">Membrane</keyword>
<sequence length="58" mass="6866">MRDTILFLLTVIVSFSITYNLGPYVFNYIIEYDKRNLMIHSVDEDSDVDNEDGYWIVV</sequence>
<name>A0ABX2YBW8_9BACT</name>
<dbReference type="EMBL" id="LDIR01000003">
    <property type="protein sequence ID" value="OCL90872.1"/>
    <property type="molecule type" value="Genomic_DNA"/>
</dbReference>
<dbReference type="Proteomes" id="UP000093159">
    <property type="component" value="Unassembled WGS sequence"/>
</dbReference>
<evidence type="ECO:0000256" key="1">
    <source>
        <dbReference type="SAM" id="Phobius"/>
    </source>
</evidence>
<keyword evidence="3" id="KW-1185">Reference proteome</keyword>
<evidence type="ECO:0000313" key="3">
    <source>
        <dbReference type="Proteomes" id="UP000093159"/>
    </source>
</evidence>
<protein>
    <submittedName>
        <fullName evidence="2">Uncharacterized protein</fullName>
    </submittedName>
</protein>
<reference evidence="2 3" key="1">
    <citation type="submission" date="2015-05" db="EMBL/GenBank/DDBJ databases">
        <authorList>
            <person name="Rovetto F."/>
            <person name="Cocolin L."/>
            <person name="Illeghems K."/>
            <person name="Van Nieuwerburgh F."/>
            <person name="Houf K."/>
        </authorList>
    </citation>
    <scope>NUCLEOTIDE SEQUENCE [LARGE SCALE GENOMIC DNA]</scope>
    <source>
        <strain evidence="2 3">117434</strain>
    </source>
</reference>
<gene>
    <name evidence="2" type="ORF">AAX28_01691</name>
</gene>
<dbReference type="RefSeq" id="WP_165596128.1">
    <property type="nucleotide sequence ID" value="NZ_LDIR01000003.1"/>
</dbReference>
<keyword evidence="1" id="KW-1133">Transmembrane helix</keyword>
<feature type="transmembrane region" description="Helical" evidence="1">
    <location>
        <begin position="6"/>
        <end position="30"/>
    </location>
</feature>
<evidence type="ECO:0000313" key="2">
    <source>
        <dbReference type="EMBL" id="OCL90872.1"/>
    </source>
</evidence>
<organism evidence="2 3">
    <name type="scientific">Arcobacter porcinus</name>
    <dbReference type="NCBI Taxonomy" id="1935204"/>
    <lineage>
        <taxon>Bacteria</taxon>
        <taxon>Pseudomonadati</taxon>
        <taxon>Campylobacterota</taxon>
        <taxon>Epsilonproteobacteria</taxon>
        <taxon>Campylobacterales</taxon>
        <taxon>Arcobacteraceae</taxon>
        <taxon>Arcobacter</taxon>
    </lineage>
</organism>